<gene>
    <name evidence="7" type="ORF">MMEN_LOCUS15684</name>
</gene>
<comment type="caution">
    <text evidence="7">The sequence shown here is derived from an EMBL/GenBank/DDBJ whole genome shotgun (WGS) entry which is preliminary data.</text>
</comment>
<evidence type="ECO:0000259" key="6">
    <source>
        <dbReference type="PROSITE" id="PS50835"/>
    </source>
</evidence>
<organism evidence="7 8">
    <name type="scientific">Menidia menidia</name>
    <name type="common">Atlantic silverside</name>
    <dbReference type="NCBI Taxonomy" id="238744"/>
    <lineage>
        <taxon>Eukaryota</taxon>
        <taxon>Metazoa</taxon>
        <taxon>Chordata</taxon>
        <taxon>Craniata</taxon>
        <taxon>Vertebrata</taxon>
        <taxon>Euteleostomi</taxon>
        <taxon>Actinopterygii</taxon>
        <taxon>Neopterygii</taxon>
        <taxon>Teleostei</taxon>
        <taxon>Neoteleostei</taxon>
        <taxon>Acanthomorphata</taxon>
        <taxon>Ovalentaria</taxon>
        <taxon>Atherinomorphae</taxon>
        <taxon>Atheriniformes</taxon>
        <taxon>Atherinopsidae</taxon>
        <taxon>Menidiinae</taxon>
        <taxon>Menidia</taxon>
    </lineage>
</organism>
<dbReference type="GO" id="GO:0009897">
    <property type="term" value="C:external side of plasma membrane"/>
    <property type="evidence" value="ECO:0007669"/>
    <property type="project" value="TreeGrafter"/>
</dbReference>
<dbReference type="InterPro" id="IPR013106">
    <property type="entry name" value="Ig_V-set"/>
</dbReference>
<protein>
    <submittedName>
        <fullName evidence="7">(Atlantic silverside) hypothetical protein</fullName>
    </submittedName>
</protein>
<name>A0A8S4BE71_9TELE</name>
<dbReference type="PROSITE" id="PS50835">
    <property type="entry name" value="IG_LIKE"/>
    <property type="match status" value="1"/>
</dbReference>
<reference evidence="7" key="1">
    <citation type="submission" date="2021-05" db="EMBL/GenBank/DDBJ databases">
        <authorList>
            <person name="Tigano A."/>
        </authorList>
    </citation>
    <scope>NUCLEOTIDE SEQUENCE</scope>
</reference>
<dbReference type="InterPro" id="IPR013783">
    <property type="entry name" value="Ig-like_fold"/>
</dbReference>
<evidence type="ECO:0000256" key="1">
    <source>
        <dbReference type="ARBA" id="ARBA00004370"/>
    </source>
</evidence>
<dbReference type="GO" id="GO:0001817">
    <property type="term" value="P:regulation of cytokine production"/>
    <property type="evidence" value="ECO:0007669"/>
    <property type="project" value="TreeGrafter"/>
</dbReference>
<evidence type="ECO:0000256" key="4">
    <source>
        <dbReference type="SAM" id="Phobius"/>
    </source>
</evidence>
<dbReference type="PANTHER" id="PTHR24100:SF151">
    <property type="entry name" value="ICOS LIGAND"/>
    <property type="match status" value="1"/>
</dbReference>
<comment type="subcellular location">
    <subcellularLocation>
        <location evidence="1">Membrane</location>
    </subcellularLocation>
</comment>
<keyword evidence="3" id="KW-0393">Immunoglobulin domain</keyword>
<dbReference type="Pfam" id="PF07686">
    <property type="entry name" value="V-set"/>
    <property type="match status" value="1"/>
</dbReference>
<dbReference type="InterPro" id="IPR036179">
    <property type="entry name" value="Ig-like_dom_sf"/>
</dbReference>
<keyword evidence="4" id="KW-0812">Transmembrane</keyword>
<evidence type="ECO:0000256" key="2">
    <source>
        <dbReference type="ARBA" id="ARBA00023136"/>
    </source>
</evidence>
<keyword evidence="5" id="KW-0732">Signal</keyword>
<evidence type="ECO:0000256" key="3">
    <source>
        <dbReference type="ARBA" id="ARBA00023319"/>
    </source>
</evidence>
<keyword evidence="8" id="KW-1185">Reference proteome</keyword>
<sequence>MVCLLSLFLCLSLLAFGSVSADTGLRIRAEAGQDSVILPCATRKEKNITAVEWSRNDLDPDYVLLFRNGRLESEGQHPSFMNRVDLQDRQMKDGDPSVILKNVTINDAGTYECRVTQGGGGQRRYTFKTIIHLVVSPPGTQEGGGKGRRGKEGGAEEGGSLGLIVGLTVLSVLCVLVVGVAAWICYRKRACLQRNSQHLPVDQTEPKPV</sequence>
<dbReference type="GO" id="GO:0005102">
    <property type="term" value="F:signaling receptor binding"/>
    <property type="evidence" value="ECO:0007669"/>
    <property type="project" value="TreeGrafter"/>
</dbReference>
<keyword evidence="2 4" id="KW-0472">Membrane</keyword>
<dbReference type="Proteomes" id="UP000677803">
    <property type="component" value="Unassembled WGS sequence"/>
</dbReference>
<feature type="transmembrane region" description="Helical" evidence="4">
    <location>
        <begin position="161"/>
        <end position="186"/>
    </location>
</feature>
<keyword evidence="4" id="KW-1133">Transmembrane helix</keyword>
<feature type="domain" description="Ig-like" evidence="6">
    <location>
        <begin position="32"/>
        <end position="126"/>
    </location>
</feature>
<dbReference type="GO" id="GO:0050852">
    <property type="term" value="P:T cell receptor signaling pathway"/>
    <property type="evidence" value="ECO:0007669"/>
    <property type="project" value="TreeGrafter"/>
</dbReference>
<dbReference type="SUPFAM" id="SSF48726">
    <property type="entry name" value="Immunoglobulin"/>
    <property type="match status" value="1"/>
</dbReference>
<evidence type="ECO:0000256" key="5">
    <source>
        <dbReference type="SAM" id="SignalP"/>
    </source>
</evidence>
<dbReference type="InterPro" id="IPR007110">
    <property type="entry name" value="Ig-like_dom"/>
</dbReference>
<dbReference type="OrthoDB" id="7225082at2759"/>
<feature type="chain" id="PRO_5035774660" evidence="5">
    <location>
        <begin position="22"/>
        <end position="209"/>
    </location>
</feature>
<feature type="signal peptide" evidence="5">
    <location>
        <begin position="1"/>
        <end position="21"/>
    </location>
</feature>
<accession>A0A8S4BE71</accession>
<dbReference type="Gene3D" id="2.60.40.10">
    <property type="entry name" value="Immunoglobulins"/>
    <property type="match status" value="1"/>
</dbReference>
<dbReference type="EMBL" id="CAJRST010027779">
    <property type="protein sequence ID" value="CAG5965501.1"/>
    <property type="molecule type" value="Genomic_DNA"/>
</dbReference>
<dbReference type="InterPro" id="IPR050504">
    <property type="entry name" value="IgSF_BTN/MOG"/>
</dbReference>
<evidence type="ECO:0000313" key="8">
    <source>
        <dbReference type="Proteomes" id="UP000677803"/>
    </source>
</evidence>
<dbReference type="PANTHER" id="PTHR24100">
    <property type="entry name" value="BUTYROPHILIN"/>
    <property type="match status" value="1"/>
</dbReference>
<dbReference type="AlphaFoldDB" id="A0A8S4BE71"/>
<proteinExistence type="predicted"/>
<evidence type="ECO:0000313" key="7">
    <source>
        <dbReference type="EMBL" id="CAG5965501.1"/>
    </source>
</evidence>